<evidence type="ECO:0008006" key="3">
    <source>
        <dbReference type="Google" id="ProtNLM"/>
    </source>
</evidence>
<name>A0A1T4LPW2_9PORP</name>
<dbReference type="PROSITE" id="PS51257">
    <property type="entry name" value="PROKAR_LIPOPROTEIN"/>
    <property type="match status" value="1"/>
</dbReference>
<proteinExistence type="predicted"/>
<reference evidence="2" key="1">
    <citation type="submission" date="2017-02" db="EMBL/GenBank/DDBJ databases">
        <authorList>
            <person name="Varghese N."/>
            <person name="Submissions S."/>
        </authorList>
    </citation>
    <scope>NUCLEOTIDE SEQUENCE [LARGE SCALE GENOMIC DNA]</scope>
    <source>
        <strain evidence="2">ATCC 51356</strain>
    </source>
</reference>
<keyword evidence="2" id="KW-1185">Reference proteome</keyword>
<organism evidence="1 2">
    <name type="scientific">Porphyromonas circumdentaria</name>
    <dbReference type="NCBI Taxonomy" id="29524"/>
    <lineage>
        <taxon>Bacteria</taxon>
        <taxon>Pseudomonadati</taxon>
        <taxon>Bacteroidota</taxon>
        <taxon>Bacteroidia</taxon>
        <taxon>Bacteroidales</taxon>
        <taxon>Porphyromonadaceae</taxon>
        <taxon>Porphyromonas</taxon>
    </lineage>
</organism>
<dbReference type="STRING" id="29524.SAMN02745171_00475"/>
<evidence type="ECO:0000313" key="1">
    <source>
        <dbReference type="EMBL" id="SJZ56677.1"/>
    </source>
</evidence>
<dbReference type="RefSeq" id="WP_078736437.1">
    <property type="nucleotide sequence ID" value="NZ_FUXE01000004.1"/>
</dbReference>
<accession>A0A1T4LPW2</accession>
<dbReference type="AlphaFoldDB" id="A0A1T4LPW2"/>
<sequence length="267" mass="31079">MKTDIKATLLFLSLLGGLTSCINFNYQPVTNRHEIFGKVGYICDEPNSLVAFDSHRSSHFPLSKDERLTLSQGDTLTIKYDLEESKDNLLVRLCFALRDVRNDHPNYLKNFDVTGYKKKRPRFEIKYDESYCAEYVDLCMAKVEKVEITSNYAFGEEYPAGKDLAPLSKFVLDSYEEYIQNNFQPQEGVSFPNQRHRVKGDDSEAWSKSRLYDSKFEFWIPKPALLARDKDVVFTFTFHLVDKLRSETARKTLTRTIRLKIEPHKQA</sequence>
<dbReference type="Proteomes" id="UP000190121">
    <property type="component" value="Unassembled WGS sequence"/>
</dbReference>
<evidence type="ECO:0000313" key="2">
    <source>
        <dbReference type="Proteomes" id="UP000190121"/>
    </source>
</evidence>
<protein>
    <recommendedName>
        <fullName evidence="3">Lipoprotein</fullName>
    </recommendedName>
</protein>
<dbReference type="OrthoDB" id="1015430at2"/>
<dbReference type="EMBL" id="FUXE01000004">
    <property type="protein sequence ID" value="SJZ56677.1"/>
    <property type="molecule type" value="Genomic_DNA"/>
</dbReference>
<gene>
    <name evidence="1" type="ORF">SAMN02745171_00475</name>
</gene>